<dbReference type="GO" id="GO:0072659">
    <property type="term" value="P:protein localization to plasma membrane"/>
    <property type="evidence" value="ECO:0007669"/>
    <property type="project" value="TreeGrafter"/>
</dbReference>
<dbReference type="InterPro" id="IPR029294">
    <property type="entry name" value="hSH3"/>
</dbReference>
<feature type="compositionally biased region" description="Basic residues" evidence="4">
    <location>
        <begin position="750"/>
        <end position="762"/>
    </location>
</feature>
<feature type="compositionally biased region" description="Low complexity" evidence="4">
    <location>
        <begin position="153"/>
        <end position="168"/>
    </location>
</feature>
<dbReference type="EMBL" id="JAERUA010000013">
    <property type="protein sequence ID" value="KAI1892015.1"/>
    <property type="molecule type" value="Genomic_DNA"/>
</dbReference>
<feature type="compositionally biased region" description="Polar residues" evidence="4">
    <location>
        <begin position="931"/>
        <end position="941"/>
    </location>
</feature>
<feature type="compositionally biased region" description="Acidic residues" evidence="4">
    <location>
        <begin position="942"/>
        <end position="954"/>
    </location>
</feature>
<organism evidence="6 7">
    <name type="scientific">Albula goreensis</name>
    <dbReference type="NCBI Taxonomy" id="1534307"/>
    <lineage>
        <taxon>Eukaryota</taxon>
        <taxon>Metazoa</taxon>
        <taxon>Chordata</taxon>
        <taxon>Craniata</taxon>
        <taxon>Vertebrata</taxon>
        <taxon>Euteleostomi</taxon>
        <taxon>Actinopterygii</taxon>
        <taxon>Neopterygii</taxon>
        <taxon>Teleostei</taxon>
        <taxon>Albuliformes</taxon>
        <taxon>Albulidae</taxon>
        <taxon>Albula</taxon>
    </lineage>
</organism>
<feature type="compositionally biased region" description="Pro residues" evidence="4">
    <location>
        <begin position="138"/>
        <end position="147"/>
    </location>
</feature>
<feature type="region of interest" description="Disordered" evidence="4">
    <location>
        <begin position="1055"/>
        <end position="1074"/>
    </location>
</feature>
<evidence type="ECO:0000313" key="6">
    <source>
        <dbReference type="EMBL" id="KAI1892015.1"/>
    </source>
</evidence>
<dbReference type="GO" id="GO:0050852">
    <property type="term" value="P:T cell receptor signaling pathway"/>
    <property type="evidence" value="ECO:0007669"/>
    <property type="project" value="TreeGrafter"/>
</dbReference>
<keyword evidence="7" id="KW-1185">Reference proteome</keyword>
<dbReference type="OrthoDB" id="5986624at2759"/>
<evidence type="ECO:0000259" key="5">
    <source>
        <dbReference type="PROSITE" id="PS50002"/>
    </source>
</evidence>
<evidence type="ECO:0000256" key="3">
    <source>
        <dbReference type="PROSITE-ProRule" id="PRU00192"/>
    </source>
</evidence>
<dbReference type="FunFam" id="2.30.30.40:FF:000307">
    <property type="entry name" value="Predicted protein"/>
    <property type="match status" value="1"/>
</dbReference>
<feature type="region of interest" description="Disordered" evidence="4">
    <location>
        <begin position="130"/>
        <end position="190"/>
    </location>
</feature>
<dbReference type="InterPro" id="IPR036028">
    <property type="entry name" value="SH3-like_dom_sf"/>
</dbReference>
<evidence type="ECO:0000256" key="1">
    <source>
        <dbReference type="ARBA" id="ARBA00022443"/>
    </source>
</evidence>
<comment type="caution">
    <text evidence="6">The sequence shown here is derived from an EMBL/GenBank/DDBJ whole genome shotgun (WGS) entry which is preliminary data.</text>
</comment>
<keyword evidence="1 3" id="KW-0728">SH3 domain</keyword>
<gene>
    <name evidence="6" type="ORF">AGOR_G00149640</name>
</gene>
<dbReference type="PANTHER" id="PTHR16830">
    <property type="entry name" value="SH2 CONTAINING ADAPTOR PRAM-1 RELATED"/>
    <property type="match status" value="1"/>
</dbReference>
<dbReference type="PANTHER" id="PTHR16830:SF20">
    <property type="entry name" value="SI:CH211-188C16.1-RELATED"/>
    <property type="match status" value="1"/>
</dbReference>
<dbReference type="InterPro" id="IPR001452">
    <property type="entry name" value="SH3_domain"/>
</dbReference>
<feature type="compositionally biased region" description="Polar residues" evidence="4">
    <location>
        <begin position="598"/>
        <end position="608"/>
    </location>
</feature>
<dbReference type="AlphaFoldDB" id="A0A8T3DBS0"/>
<dbReference type="GO" id="GO:0007229">
    <property type="term" value="P:integrin-mediated signaling pathway"/>
    <property type="evidence" value="ECO:0007669"/>
    <property type="project" value="InterPro"/>
</dbReference>
<dbReference type="InterPro" id="IPR043443">
    <property type="entry name" value="FYB1/2-like"/>
</dbReference>
<dbReference type="GO" id="GO:0005886">
    <property type="term" value="C:plasma membrane"/>
    <property type="evidence" value="ECO:0007669"/>
    <property type="project" value="InterPro"/>
</dbReference>
<dbReference type="PROSITE" id="PS50002">
    <property type="entry name" value="SH3"/>
    <property type="match status" value="1"/>
</dbReference>
<accession>A0A8T3DBS0</accession>
<protein>
    <recommendedName>
        <fullName evidence="5">SH3 domain-containing protein</fullName>
    </recommendedName>
</protein>
<feature type="domain" description="SH3" evidence="5">
    <location>
        <begin position="836"/>
        <end position="899"/>
    </location>
</feature>
<reference evidence="6" key="1">
    <citation type="submission" date="2021-01" db="EMBL/GenBank/DDBJ databases">
        <authorList>
            <person name="Zahm M."/>
            <person name="Roques C."/>
            <person name="Cabau C."/>
            <person name="Klopp C."/>
            <person name="Donnadieu C."/>
            <person name="Jouanno E."/>
            <person name="Lampietro C."/>
            <person name="Louis A."/>
            <person name="Herpin A."/>
            <person name="Echchiki A."/>
            <person name="Berthelot C."/>
            <person name="Parey E."/>
            <person name="Roest-Crollius H."/>
            <person name="Braasch I."/>
            <person name="Postlethwait J."/>
            <person name="Bobe J."/>
            <person name="Montfort J."/>
            <person name="Bouchez O."/>
            <person name="Begum T."/>
            <person name="Mejri S."/>
            <person name="Adams A."/>
            <person name="Chen W.-J."/>
            <person name="Guiguen Y."/>
        </authorList>
    </citation>
    <scope>NUCLEOTIDE SEQUENCE</scope>
    <source>
        <tissue evidence="6">Blood</tissue>
    </source>
</reference>
<proteinExistence type="predicted"/>
<feature type="region of interest" description="Disordered" evidence="4">
    <location>
        <begin position="371"/>
        <end position="397"/>
    </location>
</feature>
<feature type="region of interest" description="Disordered" evidence="4">
    <location>
        <begin position="421"/>
        <end position="835"/>
    </location>
</feature>
<keyword evidence="2" id="KW-0597">Phosphoprotein</keyword>
<sequence length="1074" mass="115023">MEQEGALDFKALRAKFQEEAALKQMKNKPAIPEKPKLIPPPGARVSLLSSINAAVENKSAVIPRVVFKDAKPGSEAKRTHSFPVPFKAKEPIRDSNFNTELLHHQQKKEGDVVKQAFKDGKFPLVLPVPPVVQKVDPDPPAKSLPPPPKKKAILPFKTKSSKSGKGTSEAPTNAIAVPAKPIKGPDNAVEVSTNGSEVVADLIHTPTDVIDPPADVVEALAKVIEPPTSVEAPAEFVEAPADVIDAPADVIDAPADVIEAPADVVEAPADVVDAPADVVDAPADVVDAPADVIDAPADVIEAPADVIEAPADVIEAPADVIEAPADVIEAPADVLEAPADVIEAHADVVVPSADFVEPPADVDELLPDVIYAPPDISDFPDDVSEGPANDSEGPADIAALPVPSVMTAELPEAEAPKLENGDVLHELGSGSEPQSPNSERADTIPSAEETAEEASTGSRTPPCDQRVLNALEKAKKKFSPGHLLSQARSKSASPVDDNPPCEMTPTRLCPELPPIDYEDPIADAHPDIPTATIPNGFDSPSLRQSSPSLEGSVELEVEDLQPGVQAVTPPPRKPLPDLQSLGPSPEKPARPPSVDLSPYQTTVTQTYVDNAPGASALDLPVEAPEAVEFDVPQLETPAAPDFETSEFETPEAPAADLLTPGVPEHNEDETPDLGAQDVGAPQGEADELGDPEFGSQEIETPEAETVPESAPDSPDSPTVKDSEPLPGPRIQDSHYESCDNVYEDVETAKFRRGPNTRKRKGPPKNPYADSQPASEESHKSSWFFNSRNERKTSPETHDDKEQKKKEKQRLEKEKKEQKEREKKENEMKKKFKITGQEEPMYQAKVAVASKGRKNDLTVKNGDIISIIRTTNCPKGKWLARDSNNKYGYISLKSVELDIKEMLELGKKASQAAGRPTTAEVETISVGSRSSNHYPLSAGSFSDDSEEWTCDDEDTLSPTENKGHSRTISMPEMYNDQADVQTATVDGISEDDTMQARHEALQKLATFFQKPREIGEVVAEDTAAGTEEESSLLYPVEETNCLGGGEEVMEILPPPALYADHEDDGLPSLPTAAVE</sequence>
<evidence type="ECO:0000256" key="4">
    <source>
        <dbReference type="SAM" id="MobiDB-lite"/>
    </source>
</evidence>
<name>A0A8T3DBS0_9TELE</name>
<dbReference type="Pfam" id="PF14603">
    <property type="entry name" value="hSH3"/>
    <property type="match status" value="1"/>
</dbReference>
<feature type="region of interest" description="Disordered" evidence="4">
    <location>
        <begin position="931"/>
        <end position="974"/>
    </location>
</feature>
<dbReference type="Gene3D" id="2.30.30.40">
    <property type="entry name" value="SH3 Domains"/>
    <property type="match status" value="1"/>
</dbReference>
<dbReference type="Proteomes" id="UP000829720">
    <property type="component" value="Unassembled WGS sequence"/>
</dbReference>
<evidence type="ECO:0000256" key="2">
    <source>
        <dbReference type="ARBA" id="ARBA00022553"/>
    </source>
</evidence>
<feature type="compositionally biased region" description="Basic and acidic residues" evidence="4">
    <location>
        <begin position="787"/>
        <end position="828"/>
    </location>
</feature>
<evidence type="ECO:0000313" key="7">
    <source>
        <dbReference type="Proteomes" id="UP000829720"/>
    </source>
</evidence>
<dbReference type="SUPFAM" id="SSF50044">
    <property type="entry name" value="SH3-domain"/>
    <property type="match status" value="1"/>
</dbReference>